<dbReference type="Pfam" id="PF16036">
    <property type="entry name" value="Chalcone_3"/>
    <property type="match status" value="1"/>
</dbReference>
<sequence length="108" mass="12121">MIKAVESELMSRRFLADIRTSTTKEERVQLLSQMLALGQGFAALGDWKVGDVMTIDWASGKGTKFSSNGKQIGETLKDDLTMQALMRIWVGDNSNDQKLKRQLLGERE</sequence>
<reference evidence="2 3" key="1">
    <citation type="journal article" date="2019" name="Int. J. Syst. Evol. Microbiol.">
        <title>Undibacterium piscinae sp. nov., isolated from Korean shiner intestine.</title>
        <authorList>
            <person name="Lee S.Y."/>
            <person name="Kang W."/>
            <person name="Kim P.S."/>
            <person name="Kim H.S."/>
            <person name="Sung H."/>
            <person name="Shin N.R."/>
            <person name="Whon T.W."/>
            <person name="Yun J.H."/>
            <person name="Lee J.Y."/>
            <person name="Lee J.Y."/>
            <person name="Jung M.J."/>
            <person name="Jeong Y.S."/>
            <person name="Tak E.J."/>
            <person name="Han J.E."/>
            <person name="Hyun D.W."/>
            <person name="Kang M.S."/>
            <person name="Lee K.E."/>
            <person name="Lee B.H."/>
            <person name="Bae J.W."/>
        </authorList>
    </citation>
    <scope>NUCLEOTIDE SEQUENCE [LARGE SCALE GENOMIC DNA]</scope>
    <source>
        <strain evidence="2 3">S11R28</strain>
    </source>
</reference>
<dbReference type="KEGG" id="upi:EJG51_017215"/>
<keyword evidence="3" id="KW-1185">Reference proteome</keyword>
<evidence type="ECO:0000259" key="1">
    <source>
        <dbReference type="Pfam" id="PF16036"/>
    </source>
</evidence>
<feature type="domain" description="Chalcone isomerase" evidence="1">
    <location>
        <begin position="3"/>
        <end position="105"/>
    </location>
</feature>
<name>A0A6M4ABV7_9BURK</name>
<evidence type="ECO:0000313" key="3">
    <source>
        <dbReference type="Proteomes" id="UP000274350"/>
    </source>
</evidence>
<proteinExistence type="predicted"/>
<dbReference type="AlphaFoldDB" id="A0A6M4ABV7"/>
<organism evidence="2 3">
    <name type="scientific">Undibacterium piscinae</name>
    <dbReference type="NCBI Taxonomy" id="2495591"/>
    <lineage>
        <taxon>Bacteria</taxon>
        <taxon>Pseudomonadati</taxon>
        <taxon>Pseudomonadota</taxon>
        <taxon>Betaproteobacteria</taxon>
        <taxon>Burkholderiales</taxon>
        <taxon>Oxalobacteraceae</taxon>
        <taxon>Undibacterium</taxon>
    </lineage>
</organism>
<dbReference type="EMBL" id="CP051152">
    <property type="protein sequence ID" value="QJQ07269.1"/>
    <property type="molecule type" value="Genomic_DNA"/>
</dbReference>
<dbReference type="Proteomes" id="UP000274350">
    <property type="component" value="Chromosome"/>
</dbReference>
<dbReference type="InterPro" id="IPR016087">
    <property type="entry name" value="Chalcone_isomerase"/>
</dbReference>
<gene>
    <name evidence="2" type="ORF">EJG51_017215</name>
</gene>
<accession>A0A6M4ABV7</accession>
<protein>
    <recommendedName>
        <fullName evidence="1">Chalcone isomerase domain-containing protein</fullName>
    </recommendedName>
</protein>
<evidence type="ECO:0000313" key="2">
    <source>
        <dbReference type="EMBL" id="QJQ07269.1"/>
    </source>
</evidence>